<feature type="binding site" evidence="13">
    <location>
        <position position="216"/>
    </location>
    <ligand>
        <name>Zn(2+)</name>
        <dbReference type="ChEBI" id="CHEBI:29105"/>
    </ligand>
</feature>
<dbReference type="GO" id="GO:0032447">
    <property type="term" value="P:protein urmylation"/>
    <property type="evidence" value="ECO:0007669"/>
    <property type="project" value="TreeGrafter"/>
</dbReference>
<dbReference type="GO" id="GO:0042292">
    <property type="term" value="F:URM1 activating enzyme activity"/>
    <property type="evidence" value="ECO:0007669"/>
    <property type="project" value="TreeGrafter"/>
</dbReference>
<dbReference type="PROSITE" id="PS50206">
    <property type="entry name" value="RHODANESE_3"/>
    <property type="match status" value="1"/>
</dbReference>
<evidence type="ECO:0000256" key="9">
    <source>
        <dbReference type="ARBA" id="ARBA00022833"/>
    </source>
</evidence>
<keyword evidence="7 13" id="KW-0547">Nucleotide-binding</keyword>
<organism evidence="16 17">
    <name type="scientific">[Candida] railenensis</name>
    <dbReference type="NCBI Taxonomy" id="45579"/>
    <lineage>
        <taxon>Eukaryota</taxon>
        <taxon>Fungi</taxon>
        <taxon>Dikarya</taxon>
        <taxon>Ascomycota</taxon>
        <taxon>Saccharomycotina</taxon>
        <taxon>Pichiomycetes</taxon>
        <taxon>Debaryomycetaceae</taxon>
        <taxon>Kurtzmaniella</taxon>
    </lineage>
</organism>
<feature type="active site" description="Glycyl thioester intermediate; for adenylyltransferase activity" evidence="13">
    <location>
        <position position="233"/>
    </location>
</feature>
<dbReference type="HAMAP" id="MF_03049">
    <property type="entry name" value="MOCS3_Uba4"/>
    <property type="match status" value="1"/>
</dbReference>
<evidence type="ECO:0000256" key="12">
    <source>
        <dbReference type="ARBA" id="ARBA00075323"/>
    </source>
</evidence>
<feature type="binding site" evidence="13">
    <location>
        <begin position="113"/>
        <end position="117"/>
    </location>
    <ligand>
        <name>ATP</name>
        <dbReference type="ChEBI" id="CHEBI:30616"/>
    </ligand>
</feature>
<dbReference type="PANTHER" id="PTHR10953:SF102">
    <property type="entry name" value="ADENYLYLTRANSFERASE AND SULFURTRANSFERASE MOCS3"/>
    <property type="match status" value="1"/>
</dbReference>
<evidence type="ECO:0000256" key="7">
    <source>
        <dbReference type="ARBA" id="ARBA00022741"/>
    </source>
</evidence>
<dbReference type="GO" id="GO:0070566">
    <property type="term" value="F:adenylyltransferase activity"/>
    <property type="evidence" value="ECO:0007669"/>
    <property type="project" value="InterPro"/>
</dbReference>
<evidence type="ECO:0000256" key="10">
    <source>
        <dbReference type="ARBA" id="ARBA00022840"/>
    </source>
</evidence>
<keyword evidence="10 13" id="KW-0067">ATP-binding</keyword>
<accession>A0A9P0VXZ7</accession>
<feature type="coiled-coil region" evidence="14">
    <location>
        <begin position="4"/>
        <end position="31"/>
    </location>
</feature>
<keyword evidence="9 13" id="KW-0862">Zinc</keyword>
<dbReference type="InterPro" id="IPR028885">
    <property type="entry name" value="MOCS3/Uba4"/>
</dbReference>
<name>A0A9P0VXZ7_9ASCO</name>
<reference evidence="16" key="1">
    <citation type="submission" date="2022-03" db="EMBL/GenBank/DDBJ databases">
        <authorList>
            <person name="Legras J.-L."/>
            <person name="Devillers H."/>
            <person name="Grondin C."/>
        </authorList>
    </citation>
    <scope>NUCLEOTIDE SEQUENCE</scope>
    <source>
        <strain evidence="16">CLIB 1423</strain>
    </source>
</reference>
<dbReference type="CDD" id="cd00757">
    <property type="entry name" value="ThiF_MoeB_HesA_family"/>
    <property type="match status" value="1"/>
</dbReference>
<proteinExistence type="inferred from homology"/>
<dbReference type="SMART" id="SM00450">
    <property type="entry name" value="RHOD"/>
    <property type="match status" value="1"/>
</dbReference>
<gene>
    <name evidence="13" type="primary">UBA4</name>
    <name evidence="16" type="ORF">CLIB1423_06S05622</name>
</gene>
<keyword evidence="3 13" id="KW-0808">Transferase</keyword>
<evidence type="ECO:0000313" key="16">
    <source>
        <dbReference type="EMBL" id="CAH2352401.1"/>
    </source>
</evidence>
<keyword evidence="6 13" id="KW-0479">Metal-binding</keyword>
<comment type="pathway">
    <text evidence="13">tRNA modification; 5-methoxycarbonylmethyl-2-thiouridine-tRNA biosynthesis.</text>
</comment>
<dbReference type="AlphaFoldDB" id="A0A9P0VXZ7"/>
<feature type="binding site" evidence="13">
    <location>
        <position position="130"/>
    </location>
    <ligand>
        <name>ATP</name>
        <dbReference type="ChEBI" id="CHEBI:30616"/>
    </ligand>
</feature>
<keyword evidence="8" id="KW-0833">Ubl conjugation pathway</keyword>
<dbReference type="GO" id="GO:0005524">
    <property type="term" value="F:ATP binding"/>
    <property type="evidence" value="ECO:0007669"/>
    <property type="project" value="UniProtKB-KW"/>
</dbReference>
<feature type="active site" description="Cysteine persulfide intermediate; for sulfurtransferase activity" evidence="13">
    <location>
        <position position="403"/>
    </location>
</feature>
<keyword evidence="2 13" id="KW-0963">Cytoplasm</keyword>
<dbReference type="OrthoDB" id="10261062at2759"/>
<dbReference type="InterPro" id="IPR000594">
    <property type="entry name" value="ThiF_NAD_FAD-bd"/>
</dbReference>
<dbReference type="GO" id="GO:0002143">
    <property type="term" value="P:tRNA wobble position uridine thiolation"/>
    <property type="evidence" value="ECO:0007669"/>
    <property type="project" value="InterPro"/>
</dbReference>
<dbReference type="InterPro" id="IPR036873">
    <property type="entry name" value="Rhodanese-like_dom_sf"/>
</dbReference>
<evidence type="ECO:0000256" key="4">
    <source>
        <dbReference type="ARBA" id="ARBA00022694"/>
    </source>
</evidence>
<evidence type="ECO:0000256" key="8">
    <source>
        <dbReference type="ARBA" id="ARBA00022786"/>
    </source>
</evidence>
<evidence type="ECO:0000256" key="1">
    <source>
        <dbReference type="ARBA" id="ARBA00004514"/>
    </source>
</evidence>
<evidence type="ECO:0000256" key="6">
    <source>
        <dbReference type="ARBA" id="ARBA00022723"/>
    </source>
</evidence>
<evidence type="ECO:0000256" key="11">
    <source>
        <dbReference type="ARBA" id="ARBA00023268"/>
    </source>
</evidence>
<sequence length="445" mass="49740">MSDIESIKLRLEQLELENELLKSKLEAQGETRVENEKKWASPLADSLSLDEYRRYGRQMIVPEFGSLGSQIKLKSSSVLVIGAGGLGCPALLYIAASGVGNIGIVDNDEVDVSNLHRQVLHTTESVGIPKVESAKRYINKLNPHVKVETYVTMITNDNAFEIIPKYDLILDCTDNPATRYLINDVCVLSDRPIISGSGLKTEGQLSILNYGEKGPCYRCFYPQPPSPNSVTSCKDGGVLGPCIGLIGVTMAVETIKILTNFYEDGKNFSPFLSMYSSYPQQQIRVFKMRSKQKTCSVCGNSPIITKEMIVSNQIDYVEFCGKLDSNVLRENERISVKEYSIFHNKEGDDSILIDVRPKEQFSIVSLPNSVHIPWDPIINKADNIDEYLPPNINKEADQIFVICRYGNDSQLATQKLLKLGYRNVKDVKGGLNKWSEVIDSEFPVY</sequence>
<comment type="caution">
    <text evidence="16">The sequence shown here is derived from an EMBL/GenBank/DDBJ whole genome shotgun (WGS) entry which is preliminary data.</text>
</comment>
<protein>
    <recommendedName>
        <fullName evidence="12">Needs CLA4 to survive protein 3</fullName>
    </recommendedName>
</protein>
<comment type="similarity">
    <text evidence="13">In the N-terminal section; belongs to the HesA/MoeB/ThiF family. UBA4 subfamily.</text>
</comment>
<dbReference type="InterPro" id="IPR045886">
    <property type="entry name" value="ThiF/MoeB/HesA"/>
</dbReference>
<dbReference type="GO" id="GO:0004792">
    <property type="term" value="F:thiosulfate-cyanide sulfurtransferase activity"/>
    <property type="evidence" value="ECO:0007669"/>
    <property type="project" value="TreeGrafter"/>
</dbReference>
<dbReference type="FunFam" id="3.40.50.720:FF:000033">
    <property type="entry name" value="Adenylyltransferase and sulfurtransferase MOCS3"/>
    <property type="match status" value="1"/>
</dbReference>
<feature type="binding site" evidence="13">
    <location>
        <position position="106"/>
    </location>
    <ligand>
        <name>ATP</name>
        <dbReference type="ChEBI" id="CHEBI:30616"/>
    </ligand>
</feature>
<dbReference type="GO" id="GO:0005829">
    <property type="term" value="C:cytosol"/>
    <property type="evidence" value="ECO:0007669"/>
    <property type="project" value="UniProtKB-SubCell"/>
</dbReference>
<comment type="subcellular location">
    <subcellularLocation>
        <location evidence="1">Cytoplasm</location>
        <location evidence="1">Cytosol</location>
    </subcellularLocation>
</comment>
<feature type="binding site" evidence="13">
    <location>
        <position position="219"/>
    </location>
    <ligand>
        <name>Zn(2+)</name>
        <dbReference type="ChEBI" id="CHEBI:29105"/>
    </ligand>
</feature>
<feature type="domain" description="Rhodanese" evidence="15">
    <location>
        <begin position="346"/>
        <end position="443"/>
    </location>
</feature>
<evidence type="ECO:0000313" key="17">
    <source>
        <dbReference type="Proteomes" id="UP000837801"/>
    </source>
</evidence>
<dbReference type="EMBL" id="CAKXYY010000006">
    <property type="protein sequence ID" value="CAH2352401.1"/>
    <property type="molecule type" value="Genomic_DNA"/>
</dbReference>
<keyword evidence="4 13" id="KW-0819">tRNA processing</keyword>
<evidence type="ECO:0000256" key="2">
    <source>
        <dbReference type="ARBA" id="ARBA00022490"/>
    </source>
</evidence>
<dbReference type="Gene3D" id="3.40.50.720">
    <property type="entry name" value="NAD(P)-binding Rossmann-like Domain"/>
    <property type="match status" value="1"/>
</dbReference>
<keyword evidence="14" id="KW-0175">Coiled coil</keyword>
<dbReference type="Pfam" id="PF00899">
    <property type="entry name" value="ThiF"/>
    <property type="match status" value="1"/>
</dbReference>
<dbReference type="GO" id="GO:0046872">
    <property type="term" value="F:metal ion binding"/>
    <property type="evidence" value="ECO:0007669"/>
    <property type="project" value="UniProtKB-KW"/>
</dbReference>
<keyword evidence="17" id="KW-1185">Reference proteome</keyword>
<dbReference type="PANTHER" id="PTHR10953">
    <property type="entry name" value="UBIQUITIN-ACTIVATING ENZYME E1"/>
    <property type="match status" value="1"/>
</dbReference>
<evidence type="ECO:0000259" key="15">
    <source>
        <dbReference type="PROSITE" id="PS50206"/>
    </source>
</evidence>
<comment type="cofactor">
    <cofactor evidence="13">
        <name>Zn(2+)</name>
        <dbReference type="ChEBI" id="CHEBI:29105"/>
    </cofactor>
    <text evidence="13">Binds 1 zinc ion per subunit.</text>
</comment>
<dbReference type="Gene3D" id="3.40.250.10">
    <property type="entry name" value="Rhodanese-like domain"/>
    <property type="match status" value="1"/>
</dbReference>
<dbReference type="Proteomes" id="UP000837801">
    <property type="component" value="Unassembled WGS sequence"/>
</dbReference>
<dbReference type="InterPro" id="IPR035985">
    <property type="entry name" value="Ubiquitin-activating_enz"/>
</dbReference>
<feature type="binding site" evidence="13">
    <location>
        <position position="298"/>
    </location>
    <ligand>
        <name>Zn(2+)</name>
        <dbReference type="ChEBI" id="CHEBI:29105"/>
    </ligand>
</feature>
<keyword evidence="11 13" id="KW-0511">Multifunctional enzyme</keyword>
<evidence type="ECO:0000256" key="14">
    <source>
        <dbReference type="SAM" id="Coils"/>
    </source>
</evidence>
<dbReference type="FunFam" id="3.40.250.10:FF:000014">
    <property type="entry name" value="Adenylyltransferase and sulfurtransferase MOCS3"/>
    <property type="match status" value="1"/>
</dbReference>
<keyword evidence="5 16" id="KW-0548">Nucleotidyltransferase</keyword>
<dbReference type="InterPro" id="IPR001763">
    <property type="entry name" value="Rhodanese-like_dom"/>
</dbReference>
<evidence type="ECO:0000256" key="3">
    <source>
        <dbReference type="ARBA" id="ARBA00022679"/>
    </source>
</evidence>
<evidence type="ECO:0000256" key="5">
    <source>
        <dbReference type="ARBA" id="ARBA00022695"/>
    </source>
</evidence>
<feature type="binding site" evidence="13">
    <location>
        <begin position="174"/>
        <end position="175"/>
    </location>
    <ligand>
        <name>ATP</name>
        <dbReference type="ChEBI" id="CHEBI:30616"/>
    </ligand>
</feature>
<feature type="binding site" evidence="13">
    <location>
        <position position="85"/>
    </location>
    <ligand>
        <name>ATP</name>
        <dbReference type="ChEBI" id="CHEBI:30616"/>
    </ligand>
</feature>
<evidence type="ECO:0000256" key="13">
    <source>
        <dbReference type="HAMAP-Rule" id="MF_03049"/>
    </source>
</evidence>
<dbReference type="SUPFAM" id="SSF69572">
    <property type="entry name" value="Activating enzymes of the ubiquitin-like proteins"/>
    <property type="match status" value="1"/>
</dbReference>
<feature type="binding site" evidence="13">
    <location>
        <position position="295"/>
    </location>
    <ligand>
        <name>Zn(2+)</name>
        <dbReference type="ChEBI" id="CHEBI:29105"/>
    </ligand>
</feature>
<dbReference type="Pfam" id="PF00581">
    <property type="entry name" value="Rhodanese"/>
    <property type="match status" value="1"/>
</dbReference>